<dbReference type="PANTHER" id="PTHR43559:SF3">
    <property type="entry name" value="HYDROLASE YCAC-RELATED"/>
    <property type="match status" value="1"/>
</dbReference>
<protein>
    <submittedName>
        <fullName evidence="2">Isochorismatase family protein</fullName>
    </submittedName>
</protein>
<proteinExistence type="predicted"/>
<evidence type="ECO:0000313" key="2">
    <source>
        <dbReference type="EMBL" id="QMW21596.1"/>
    </source>
</evidence>
<dbReference type="PANTHER" id="PTHR43559">
    <property type="entry name" value="HYDROLASE YCAC-RELATED"/>
    <property type="match status" value="1"/>
</dbReference>
<keyword evidence="3" id="KW-1185">Reference proteome</keyword>
<accession>A0A7G5IE04</accession>
<dbReference type="InterPro" id="IPR000868">
    <property type="entry name" value="Isochorismatase-like_dom"/>
</dbReference>
<dbReference type="AlphaFoldDB" id="A0A7G5IE04"/>
<dbReference type="InterPro" id="IPR053152">
    <property type="entry name" value="Hydrolase_YcaC-like"/>
</dbReference>
<evidence type="ECO:0000259" key="1">
    <source>
        <dbReference type="Pfam" id="PF00857"/>
    </source>
</evidence>
<name>A0A7G5IE04_9SPHN</name>
<feature type="domain" description="Isochorismatase-like" evidence="1">
    <location>
        <begin position="11"/>
        <end position="165"/>
    </location>
</feature>
<dbReference type="Proteomes" id="UP000515292">
    <property type="component" value="Chromosome"/>
</dbReference>
<gene>
    <name evidence="2" type="ORF">H3309_09180</name>
</gene>
<dbReference type="KEGG" id="sand:H3309_09180"/>
<sequence length="202" mass="21553">METTPFEPKDTALLLIDHQVGTMGLIRTMDRAHSLRMAIALAKTARVLDMPIVLTTSQEDHTQGPLATELAALLPDEYAVRIKRQGIADAWRDANFKAAVEATGKRNLVMAAVTTDVCLVFPAISAVADGYRVQGVLDASGSPYDVSEEMARRRMAAAGVVLTATNTLIAELVQDWSTAAGQQLIGLLFSDVLPPIEGAGHG</sequence>
<reference evidence="2 3" key="1">
    <citation type="submission" date="2020-07" db="EMBL/GenBank/DDBJ databases">
        <title>Complete genome sequence for Sandaracinobacter sp. M6.</title>
        <authorList>
            <person name="Tang Y."/>
            <person name="Liu Q."/>
            <person name="Guo Z."/>
            <person name="Lei P."/>
            <person name="Huang B."/>
        </authorList>
    </citation>
    <scope>NUCLEOTIDE SEQUENCE [LARGE SCALE GENOMIC DNA]</scope>
    <source>
        <strain evidence="2 3">M6</strain>
    </source>
</reference>
<dbReference type="InterPro" id="IPR036380">
    <property type="entry name" value="Isochorismatase-like_sf"/>
</dbReference>
<evidence type="ECO:0000313" key="3">
    <source>
        <dbReference type="Proteomes" id="UP000515292"/>
    </source>
</evidence>
<dbReference type="SUPFAM" id="SSF52499">
    <property type="entry name" value="Isochorismatase-like hydrolases"/>
    <property type="match status" value="1"/>
</dbReference>
<dbReference type="Gene3D" id="3.40.50.850">
    <property type="entry name" value="Isochorismatase-like"/>
    <property type="match status" value="1"/>
</dbReference>
<dbReference type="RefSeq" id="WP_182294445.1">
    <property type="nucleotide sequence ID" value="NZ_CP059851.1"/>
</dbReference>
<dbReference type="Pfam" id="PF00857">
    <property type="entry name" value="Isochorismatase"/>
    <property type="match status" value="1"/>
</dbReference>
<organism evidence="2 3">
    <name type="scientific">Sandaracinobacteroides saxicola</name>
    <dbReference type="NCBI Taxonomy" id="2759707"/>
    <lineage>
        <taxon>Bacteria</taxon>
        <taxon>Pseudomonadati</taxon>
        <taxon>Pseudomonadota</taxon>
        <taxon>Alphaproteobacteria</taxon>
        <taxon>Sphingomonadales</taxon>
        <taxon>Sphingosinicellaceae</taxon>
        <taxon>Sandaracinobacteroides</taxon>
    </lineage>
</organism>
<dbReference type="EMBL" id="CP059851">
    <property type="protein sequence ID" value="QMW21596.1"/>
    <property type="molecule type" value="Genomic_DNA"/>
</dbReference>